<gene>
    <name evidence="2" type="ordered locus">MSMEG_6270</name>
</gene>
<protein>
    <submittedName>
        <fullName evidence="2">Uncharacterized protein</fullName>
    </submittedName>
</protein>
<dbReference type="AlphaFoldDB" id="A0R5Q1"/>
<dbReference type="Proteomes" id="UP000000757">
    <property type="component" value="Chromosome"/>
</dbReference>
<feature type="region of interest" description="Disordered" evidence="1">
    <location>
        <begin position="1"/>
        <end position="49"/>
    </location>
</feature>
<keyword evidence="3" id="KW-1185">Reference proteome</keyword>
<dbReference type="KEGG" id="msm:MSMEG_6270"/>
<organism evidence="2 3">
    <name type="scientific">Mycolicibacterium smegmatis (strain ATCC 700084 / mc(2)155)</name>
    <name type="common">Mycobacterium smegmatis</name>
    <dbReference type="NCBI Taxonomy" id="246196"/>
    <lineage>
        <taxon>Bacteria</taxon>
        <taxon>Bacillati</taxon>
        <taxon>Actinomycetota</taxon>
        <taxon>Actinomycetes</taxon>
        <taxon>Mycobacteriales</taxon>
        <taxon>Mycobacteriaceae</taxon>
        <taxon>Mycolicibacterium</taxon>
    </lineage>
</organism>
<evidence type="ECO:0000313" key="2">
    <source>
        <dbReference type="EMBL" id="ABK70423.1"/>
    </source>
</evidence>
<evidence type="ECO:0000256" key="1">
    <source>
        <dbReference type="SAM" id="MobiDB-lite"/>
    </source>
</evidence>
<sequence length="49" mass="5230">MRRARRGRDGAAGGKGVRRDIRGVHKFLAPGVGRDSTGASRNTRDGKPV</sequence>
<reference evidence="2 3" key="1">
    <citation type="submission" date="2006-10" db="EMBL/GenBank/DDBJ databases">
        <authorList>
            <person name="Fleischmann R.D."/>
            <person name="Dodson R.J."/>
            <person name="Haft D.H."/>
            <person name="Merkel J.S."/>
            <person name="Nelson W.C."/>
            <person name="Fraser C.M."/>
        </authorList>
    </citation>
    <scope>NUCLEOTIDE SEQUENCE [LARGE SCALE GENOMIC DNA]</scope>
    <source>
        <strain evidence="3">ATCC 700084 / mc(2)155</strain>
    </source>
</reference>
<evidence type="ECO:0000313" key="3">
    <source>
        <dbReference type="Proteomes" id="UP000000757"/>
    </source>
</evidence>
<name>A0R5Q1_MYCS2</name>
<proteinExistence type="predicted"/>
<accession>A0R5Q1</accession>
<dbReference type="EMBL" id="CP000480">
    <property type="protein sequence ID" value="ABK70423.1"/>
    <property type="molecule type" value="Genomic_DNA"/>
</dbReference>